<accession>A0A9P5TJH1</accession>
<dbReference type="AlphaFoldDB" id="A0A9P5TJH1"/>
<organism evidence="1 2">
    <name type="scientific">Gymnopilus junonius</name>
    <name type="common">Spectacular rustgill mushroom</name>
    <name type="synonym">Gymnopilus spectabilis subsp. junonius</name>
    <dbReference type="NCBI Taxonomy" id="109634"/>
    <lineage>
        <taxon>Eukaryota</taxon>
        <taxon>Fungi</taxon>
        <taxon>Dikarya</taxon>
        <taxon>Basidiomycota</taxon>
        <taxon>Agaricomycotina</taxon>
        <taxon>Agaricomycetes</taxon>
        <taxon>Agaricomycetidae</taxon>
        <taxon>Agaricales</taxon>
        <taxon>Agaricineae</taxon>
        <taxon>Hymenogastraceae</taxon>
        <taxon>Gymnopilus</taxon>
    </lineage>
</organism>
<name>A0A9P5TJH1_GYMJU</name>
<gene>
    <name evidence="1" type="ORF">CPB84DRAFT_1469367</name>
</gene>
<evidence type="ECO:0000313" key="1">
    <source>
        <dbReference type="EMBL" id="KAF8888370.1"/>
    </source>
</evidence>
<comment type="caution">
    <text evidence="1">The sequence shown here is derived from an EMBL/GenBank/DDBJ whole genome shotgun (WGS) entry which is preliminary data.</text>
</comment>
<protein>
    <submittedName>
        <fullName evidence="1">Uncharacterized protein</fullName>
    </submittedName>
</protein>
<dbReference type="EMBL" id="JADNYJ010000085">
    <property type="protein sequence ID" value="KAF8888370.1"/>
    <property type="molecule type" value="Genomic_DNA"/>
</dbReference>
<keyword evidence="2" id="KW-1185">Reference proteome</keyword>
<evidence type="ECO:0000313" key="2">
    <source>
        <dbReference type="Proteomes" id="UP000724874"/>
    </source>
</evidence>
<proteinExistence type="predicted"/>
<dbReference type="Proteomes" id="UP000724874">
    <property type="component" value="Unassembled WGS sequence"/>
</dbReference>
<sequence length="228" mass="25725">MRHLCIAFHREELRSLRARRSPVVENWNIQGIREKVEEPGPATTGFGKSQSNYLPTNLKIPFIVEHDALVKRPVKALCDNHSVLTLVKLIAHSYNSCFTGYRAHLTSCTLICTMSLNFMRTRPTHARYHDENHATPMKALGKLSLVIFHSGFMIVNGEEVKAEGIFLTYPGSGILEVHALKKGQPFWVCAFHDSSIPAELFATRSDVQKGVSYSRGRELMSWITVDTE</sequence>
<reference evidence="1" key="1">
    <citation type="submission" date="2020-11" db="EMBL/GenBank/DDBJ databases">
        <authorList>
            <consortium name="DOE Joint Genome Institute"/>
            <person name="Ahrendt S."/>
            <person name="Riley R."/>
            <person name="Andreopoulos W."/>
            <person name="LaButti K."/>
            <person name="Pangilinan J."/>
            <person name="Ruiz-duenas F.J."/>
            <person name="Barrasa J.M."/>
            <person name="Sanchez-Garcia M."/>
            <person name="Camarero S."/>
            <person name="Miyauchi S."/>
            <person name="Serrano A."/>
            <person name="Linde D."/>
            <person name="Babiker R."/>
            <person name="Drula E."/>
            <person name="Ayuso-Fernandez I."/>
            <person name="Pacheco R."/>
            <person name="Padilla G."/>
            <person name="Ferreira P."/>
            <person name="Barriuso J."/>
            <person name="Kellner H."/>
            <person name="Castanera R."/>
            <person name="Alfaro M."/>
            <person name="Ramirez L."/>
            <person name="Pisabarro A.G."/>
            <person name="Kuo A."/>
            <person name="Tritt A."/>
            <person name="Lipzen A."/>
            <person name="He G."/>
            <person name="Yan M."/>
            <person name="Ng V."/>
            <person name="Cullen D."/>
            <person name="Martin F."/>
            <person name="Rosso M.-N."/>
            <person name="Henrissat B."/>
            <person name="Hibbett D."/>
            <person name="Martinez A.T."/>
            <person name="Grigoriev I.V."/>
        </authorList>
    </citation>
    <scope>NUCLEOTIDE SEQUENCE</scope>
    <source>
        <strain evidence="1">AH 44721</strain>
    </source>
</reference>